<proteinExistence type="predicted"/>
<dbReference type="Proteomes" id="UP001176941">
    <property type="component" value="Chromosome 7"/>
</dbReference>
<organism evidence="2 3">
    <name type="scientific">Rangifer tarandus platyrhynchus</name>
    <name type="common">Svalbard reindeer</name>
    <dbReference type="NCBI Taxonomy" id="3082113"/>
    <lineage>
        <taxon>Eukaryota</taxon>
        <taxon>Metazoa</taxon>
        <taxon>Chordata</taxon>
        <taxon>Craniata</taxon>
        <taxon>Vertebrata</taxon>
        <taxon>Euteleostomi</taxon>
        <taxon>Mammalia</taxon>
        <taxon>Eutheria</taxon>
        <taxon>Laurasiatheria</taxon>
        <taxon>Artiodactyla</taxon>
        <taxon>Ruminantia</taxon>
        <taxon>Pecora</taxon>
        <taxon>Cervidae</taxon>
        <taxon>Odocoileinae</taxon>
        <taxon>Rangifer</taxon>
    </lineage>
</organism>
<keyword evidence="3" id="KW-1185">Reference proteome</keyword>
<feature type="region of interest" description="Disordered" evidence="1">
    <location>
        <begin position="274"/>
        <end position="296"/>
    </location>
</feature>
<reference evidence="2" key="1">
    <citation type="submission" date="2023-04" db="EMBL/GenBank/DDBJ databases">
        <authorList>
            <consortium name="ELIXIR-Norway"/>
        </authorList>
    </citation>
    <scope>NUCLEOTIDE SEQUENCE [LARGE SCALE GENOMIC DNA]</scope>
</reference>
<evidence type="ECO:0000313" key="2">
    <source>
        <dbReference type="EMBL" id="CAI9178361.1"/>
    </source>
</evidence>
<gene>
    <name evidence="2" type="ORF">MRATA1EN1_LOCUS27323</name>
</gene>
<protein>
    <submittedName>
        <fullName evidence="2">Uncharacterized protein</fullName>
    </submittedName>
</protein>
<dbReference type="EMBL" id="OX459943">
    <property type="protein sequence ID" value="CAI9178361.1"/>
    <property type="molecule type" value="Genomic_DNA"/>
</dbReference>
<accession>A0ABN9A012</accession>
<sequence>MTSPRGPAPGGHRCQARRPFYLGARSGGPAPRQTLMGFISLLVTGLRVRSQFQGGEDGGGGSLALLGAECRPDCSQDRHPVTPGGRTSACCRRGGKEQGGRPCSGRRGSTWKASLPVRAIGGSLRPLPPAAGRSGPQRPCPLSRERATSVRVTYRSAEKGGDGGRGGDLTSRPACAQAQHGPHAPSARFGACGPPYGRASPWRPREPHRLRKAASPWRPRAPAACIVPLGPPLPGRAGEDGLWAGTGTHWERLGAPGDGRWGALETLGHRALAGPERRLPAPARPAPPGRGPIGRC</sequence>
<name>A0ABN9A012_RANTA</name>
<evidence type="ECO:0000313" key="3">
    <source>
        <dbReference type="Proteomes" id="UP001176941"/>
    </source>
</evidence>
<evidence type="ECO:0000256" key="1">
    <source>
        <dbReference type="SAM" id="MobiDB-lite"/>
    </source>
</evidence>
<feature type="region of interest" description="Disordered" evidence="1">
    <location>
        <begin position="73"/>
        <end position="192"/>
    </location>
</feature>